<evidence type="ECO:0000256" key="1">
    <source>
        <dbReference type="ARBA" id="ARBA00004123"/>
    </source>
</evidence>
<dbReference type="EMBL" id="CM002241">
    <property type="protein sequence ID" value="EAA30901.1"/>
    <property type="molecule type" value="Genomic_DNA"/>
</dbReference>
<dbReference type="RefSeq" id="XP_960137.1">
    <property type="nucleotide sequence ID" value="XM_955044.1"/>
</dbReference>
<evidence type="ECO:0000313" key="3">
    <source>
        <dbReference type="EMBL" id="EAA30901.1"/>
    </source>
</evidence>
<dbReference type="AlphaFoldDB" id="Q7S5V5"/>
<dbReference type="Proteomes" id="UP000001805">
    <property type="component" value="Chromosome 5, Linkage Group VI"/>
</dbReference>
<organism evidence="3 4">
    <name type="scientific">Neurospora crassa (strain ATCC 24698 / 74-OR23-1A / CBS 708.71 / DSM 1257 / FGSC 987)</name>
    <dbReference type="NCBI Taxonomy" id="367110"/>
    <lineage>
        <taxon>Eukaryota</taxon>
        <taxon>Fungi</taxon>
        <taxon>Dikarya</taxon>
        <taxon>Ascomycota</taxon>
        <taxon>Pezizomycotina</taxon>
        <taxon>Sordariomycetes</taxon>
        <taxon>Sordariomycetidae</taxon>
        <taxon>Sordariales</taxon>
        <taxon>Sordariaceae</taxon>
        <taxon>Neurospora</taxon>
    </lineage>
</organism>
<dbReference type="InParanoid" id="Q7S5V5"/>
<keyword evidence="2" id="KW-0539">Nucleus</keyword>
<dbReference type="OMA" id="ENAEGCE"/>
<comment type="subcellular location">
    <subcellularLocation>
        <location evidence="1">Nucleus</location>
    </subcellularLocation>
</comment>
<dbReference type="PROSITE" id="PS00354">
    <property type="entry name" value="HMGI_Y"/>
    <property type="match status" value="1"/>
</dbReference>
<dbReference type="PaxDb" id="5141-EFNCRP00000005494"/>
<dbReference type="VEuPathDB" id="FungiDB:NCU05611"/>
<dbReference type="HOGENOM" id="CLU_1027098_0_0_1"/>
<proteinExistence type="predicted"/>
<accession>Q7S5V5</accession>
<sequence length="271" mass="30885">MSTRPQPNNIPPNADLAIPFLDRVLVDSPFPPIAILLPRPFCHYDNDIKLEVTAVTTTKDIHVIKREVERYRFGLSPAYRPDDRVYLVMDMYGFGLPAPGTWRFQIKGYSWIDRKRTEVLSIIHDEVTEAPARVQPAEPRRPRGRPRKVRVDADLEEHDNMVDSDNNGYMEHVDMEMNEAENAEGCELSVASFLEQDEDDNVNYIDYYGENPADARFGTGNGVGDMNAVHDDDQQDNLMLVGDSEDDAVQHERPQIGMKTIPASYYDLQQS</sequence>
<dbReference type="InterPro" id="IPR000637">
    <property type="entry name" value="HMGI/Y_DNA-bd_CS"/>
</dbReference>
<reference evidence="3 4" key="1">
    <citation type="journal article" date="2003" name="Nature">
        <title>The genome sequence of the filamentous fungus Neurospora crassa.</title>
        <authorList>
            <person name="Galagan J.E."/>
            <person name="Calvo S.E."/>
            <person name="Borkovich K.A."/>
            <person name="Selker E.U."/>
            <person name="Read N.D."/>
            <person name="Jaffe D."/>
            <person name="FitzHugh W."/>
            <person name="Ma L.J."/>
            <person name="Smirnov S."/>
            <person name="Purcell S."/>
            <person name="Rehman B."/>
            <person name="Elkins T."/>
            <person name="Engels R."/>
            <person name="Wang S."/>
            <person name="Nielsen C.B."/>
            <person name="Butler J."/>
            <person name="Endrizzi M."/>
            <person name="Qui D."/>
            <person name="Ianakiev P."/>
            <person name="Bell-Pedersen D."/>
            <person name="Nelson M.A."/>
            <person name="Werner-Washburne M."/>
            <person name="Selitrennikoff C.P."/>
            <person name="Kinsey J.A."/>
            <person name="Braun E.L."/>
            <person name="Zelter A."/>
            <person name="Schulte U."/>
            <person name="Kothe G.O."/>
            <person name="Jedd G."/>
            <person name="Mewes W."/>
            <person name="Staben C."/>
            <person name="Marcotte E."/>
            <person name="Greenberg D."/>
            <person name="Roy A."/>
            <person name="Foley K."/>
            <person name="Naylor J."/>
            <person name="Stange-Thomann N."/>
            <person name="Barrett R."/>
            <person name="Gnerre S."/>
            <person name="Kamal M."/>
            <person name="Kamvysselis M."/>
            <person name="Mauceli E."/>
            <person name="Bielke C."/>
            <person name="Rudd S."/>
            <person name="Frishman D."/>
            <person name="Krystofova S."/>
            <person name="Rasmussen C."/>
            <person name="Metzenberg R.L."/>
            <person name="Perkins D.D."/>
            <person name="Kroken S."/>
            <person name="Cogoni C."/>
            <person name="Macino G."/>
            <person name="Catcheside D."/>
            <person name="Li W."/>
            <person name="Pratt R.J."/>
            <person name="Osmani S.A."/>
            <person name="DeSouza C.P."/>
            <person name="Glass L."/>
            <person name="Orbach M.J."/>
            <person name="Berglund J.A."/>
            <person name="Voelker R."/>
            <person name="Yarden O."/>
            <person name="Plamann M."/>
            <person name="Seiler S."/>
            <person name="Dunlap J."/>
            <person name="Radford A."/>
            <person name="Aramayo R."/>
            <person name="Natvig D.O."/>
            <person name="Alex L.A."/>
            <person name="Mannhaupt G."/>
            <person name="Ebbole D.J."/>
            <person name="Freitag M."/>
            <person name="Paulsen I."/>
            <person name="Sachs M.S."/>
            <person name="Lander E.S."/>
            <person name="Nusbaum C."/>
            <person name="Birren B."/>
        </authorList>
    </citation>
    <scope>NUCLEOTIDE SEQUENCE [LARGE SCALE GENOMIC DNA]</scope>
    <source>
        <strain evidence="4">ATCC 24698 / 74-OR23-1A / CBS 708.71 / DSM 1257 / FGSC 987</strain>
    </source>
</reference>
<gene>
    <name evidence="3" type="ORF">NCU05611</name>
</gene>
<protein>
    <submittedName>
        <fullName evidence="3">Uncharacterized protein</fullName>
    </submittedName>
</protein>
<dbReference type="GeneID" id="3876284"/>
<dbReference type="GO" id="GO:0005634">
    <property type="term" value="C:nucleus"/>
    <property type="evidence" value="ECO:0007669"/>
    <property type="project" value="UniProtKB-SubCell"/>
</dbReference>
<name>Q7S5V5_NEUCR</name>
<evidence type="ECO:0000256" key="2">
    <source>
        <dbReference type="ARBA" id="ARBA00023242"/>
    </source>
</evidence>
<evidence type="ECO:0000313" key="4">
    <source>
        <dbReference type="Proteomes" id="UP000001805"/>
    </source>
</evidence>
<dbReference type="OrthoDB" id="4571742at2759"/>
<dbReference type="GO" id="GO:0006355">
    <property type="term" value="P:regulation of DNA-templated transcription"/>
    <property type="evidence" value="ECO:0007669"/>
    <property type="project" value="InterPro"/>
</dbReference>
<keyword evidence="4" id="KW-1185">Reference proteome</keyword>
<dbReference type="KEGG" id="ncr:NCU05611"/>